<dbReference type="InterPro" id="IPR026992">
    <property type="entry name" value="DIOX_N"/>
</dbReference>
<organism evidence="5 6">
    <name type="scientific">Coffea canephora</name>
    <name type="common">Robusta coffee</name>
    <dbReference type="NCBI Taxonomy" id="49390"/>
    <lineage>
        <taxon>Eukaryota</taxon>
        <taxon>Viridiplantae</taxon>
        <taxon>Streptophyta</taxon>
        <taxon>Embryophyta</taxon>
        <taxon>Tracheophyta</taxon>
        <taxon>Spermatophyta</taxon>
        <taxon>Magnoliopsida</taxon>
        <taxon>eudicotyledons</taxon>
        <taxon>Gunneridae</taxon>
        <taxon>Pentapetalae</taxon>
        <taxon>asterids</taxon>
        <taxon>lamiids</taxon>
        <taxon>Gentianales</taxon>
        <taxon>Rubiaceae</taxon>
        <taxon>Ixoroideae</taxon>
        <taxon>Gardenieae complex</taxon>
        <taxon>Bertiereae - Coffeeae clade</taxon>
        <taxon>Coffeeae</taxon>
        <taxon>Coffea</taxon>
    </lineage>
</organism>
<dbReference type="Proteomes" id="UP000295252">
    <property type="component" value="Chromosome X"/>
</dbReference>
<dbReference type="STRING" id="49390.A0A068UZG2"/>
<proteinExistence type="predicted"/>
<dbReference type="InParanoid" id="A0A068UZG2"/>
<evidence type="ECO:0000256" key="1">
    <source>
        <dbReference type="ARBA" id="ARBA00022723"/>
    </source>
</evidence>
<evidence type="ECO:0000256" key="3">
    <source>
        <dbReference type="ARBA" id="ARBA00023004"/>
    </source>
</evidence>
<dbReference type="EMBL" id="HG739156">
    <property type="protein sequence ID" value="CDP13033.1"/>
    <property type="molecule type" value="Genomic_DNA"/>
</dbReference>
<evidence type="ECO:0000256" key="2">
    <source>
        <dbReference type="ARBA" id="ARBA00023002"/>
    </source>
</evidence>
<dbReference type="Pfam" id="PF14226">
    <property type="entry name" value="DIOX_N"/>
    <property type="match status" value="1"/>
</dbReference>
<reference evidence="6" key="1">
    <citation type="journal article" date="2014" name="Science">
        <title>The coffee genome provides insight into the convergent evolution of caffeine biosynthesis.</title>
        <authorList>
            <person name="Denoeud F."/>
            <person name="Carretero-Paulet L."/>
            <person name="Dereeper A."/>
            <person name="Droc G."/>
            <person name="Guyot R."/>
            <person name="Pietrella M."/>
            <person name="Zheng C."/>
            <person name="Alberti A."/>
            <person name="Anthony F."/>
            <person name="Aprea G."/>
            <person name="Aury J.M."/>
            <person name="Bento P."/>
            <person name="Bernard M."/>
            <person name="Bocs S."/>
            <person name="Campa C."/>
            <person name="Cenci A."/>
            <person name="Combes M.C."/>
            <person name="Crouzillat D."/>
            <person name="Da Silva C."/>
            <person name="Daddiego L."/>
            <person name="De Bellis F."/>
            <person name="Dussert S."/>
            <person name="Garsmeur O."/>
            <person name="Gayraud T."/>
            <person name="Guignon V."/>
            <person name="Jahn K."/>
            <person name="Jamilloux V."/>
            <person name="Joet T."/>
            <person name="Labadie K."/>
            <person name="Lan T."/>
            <person name="Leclercq J."/>
            <person name="Lepelley M."/>
            <person name="Leroy T."/>
            <person name="Li L.T."/>
            <person name="Librado P."/>
            <person name="Lopez L."/>
            <person name="Munoz A."/>
            <person name="Noel B."/>
            <person name="Pallavicini A."/>
            <person name="Perrotta G."/>
            <person name="Poncet V."/>
            <person name="Pot D."/>
            <person name="Priyono X."/>
            <person name="Rigoreau M."/>
            <person name="Rouard M."/>
            <person name="Rozas J."/>
            <person name="Tranchant-Dubreuil C."/>
            <person name="VanBuren R."/>
            <person name="Zhang Q."/>
            <person name="Andrade A.C."/>
            <person name="Argout X."/>
            <person name="Bertrand B."/>
            <person name="de Kochko A."/>
            <person name="Graziosi G."/>
            <person name="Henry R.J."/>
            <person name="Jayarama X."/>
            <person name="Ming R."/>
            <person name="Nagai C."/>
            <person name="Rounsley S."/>
            <person name="Sankoff D."/>
            <person name="Giuliano G."/>
            <person name="Albert V.A."/>
            <person name="Wincker P."/>
            <person name="Lashermes P."/>
        </authorList>
    </citation>
    <scope>NUCLEOTIDE SEQUENCE [LARGE SCALE GENOMIC DNA]</scope>
    <source>
        <strain evidence="6">cv. DH200-94</strain>
    </source>
</reference>
<dbReference type="SUPFAM" id="SSF51197">
    <property type="entry name" value="Clavaminate synthase-like"/>
    <property type="match status" value="1"/>
</dbReference>
<keyword evidence="2" id="KW-0560">Oxidoreductase</keyword>
<dbReference type="InterPro" id="IPR027443">
    <property type="entry name" value="IPNS-like_sf"/>
</dbReference>
<dbReference type="PANTHER" id="PTHR10209">
    <property type="entry name" value="OXIDOREDUCTASE, 2OG-FE II OXYGENASE FAMILY PROTEIN"/>
    <property type="match status" value="1"/>
</dbReference>
<evidence type="ECO:0000313" key="6">
    <source>
        <dbReference type="Proteomes" id="UP000295252"/>
    </source>
</evidence>
<keyword evidence="6" id="KW-1185">Reference proteome</keyword>
<dbReference type="Gramene" id="CDP13033">
    <property type="protein sequence ID" value="CDP13033"/>
    <property type="gene ID" value="GSCOC_T00037776001"/>
</dbReference>
<dbReference type="GO" id="GO:0046872">
    <property type="term" value="F:metal ion binding"/>
    <property type="evidence" value="ECO:0007669"/>
    <property type="project" value="UniProtKB-KW"/>
</dbReference>
<dbReference type="Gene3D" id="2.60.120.330">
    <property type="entry name" value="B-lactam Antibiotic, Isopenicillin N Synthase, Chain"/>
    <property type="match status" value="1"/>
</dbReference>
<keyword evidence="1" id="KW-0479">Metal-binding</keyword>
<evidence type="ECO:0000259" key="4">
    <source>
        <dbReference type="Pfam" id="PF14226"/>
    </source>
</evidence>
<dbReference type="GO" id="GO:0016706">
    <property type="term" value="F:2-oxoglutarate-dependent dioxygenase activity"/>
    <property type="evidence" value="ECO:0007669"/>
    <property type="project" value="UniProtKB-ARBA"/>
</dbReference>
<gene>
    <name evidence="5" type="ORF">GSCOC_T00037776001</name>
</gene>
<accession>A0A068UZG2</accession>
<dbReference type="AlphaFoldDB" id="A0A068UZG2"/>
<keyword evidence="3" id="KW-0408">Iron</keyword>
<name>A0A068UZG2_COFCA</name>
<sequence length="150" mass="17318">METKVTSSGINKFASLLESYFRPGSERPRLSEVSDCENVPVIVLGFGDRNLVFRRIGDACRDYGFVQVINQAVSKVAVDKMLEAATEFFSLPVEERLKWYSDDPSKTTRLSTSFNEKKETVHNWRDYLRLHCYPLEKYVPEWPSNPPSFL</sequence>
<protein>
    <recommendedName>
        <fullName evidence="4">Non-haem dioxygenase N-terminal domain-containing protein</fullName>
    </recommendedName>
</protein>
<feature type="domain" description="Non-haem dioxygenase N-terminal" evidence="4">
    <location>
        <begin position="39"/>
        <end position="144"/>
    </location>
</feature>
<dbReference type="PhylomeDB" id="A0A068UZG2"/>
<dbReference type="OMA" id="KETINNW"/>
<dbReference type="OrthoDB" id="288590at2759"/>
<dbReference type="PANTHER" id="PTHR10209:SF251">
    <property type="entry name" value="PROTEIN DMR6-LIKE OXYGENASE 2"/>
    <property type="match status" value="1"/>
</dbReference>
<evidence type="ECO:0000313" key="5">
    <source>
        <dbReference type="EMBL" id="CDP13033.1"/>
    </source>
</evidence>